<dbReference type="GO" id="GO:0015074">
    <property type="term" value="P:DNA integration"/>
    <property type="evidence" value="ECO:0007669"/>
    <property type="project" value="InterPro"/>
</dbReference>
<evidence type="ECO:0000313" key="4">
    <source>
        <dbReference type="Proteomes" id="UP000033203"/>
    </source>
</evidence>
<accession>A0A0D1K7H8</accession>
<dbReference type="Pfam" id="PF20172">
    <property type="entry name" value="DUF6538"/>
    <property type="match status" value="1"/>
</dbReference>
<dbReference type="InterPro" id="IPR013762">
    <property type="entry name" value="Integrase-like_cat_sf"/>
</dbReference>
<dbReference type="InterPro" id="IPR046668">
    <property type="entry name" value="DUF6538"/>
</dbReference>
<dbReference type="SUPFAM" id="SSF56349">
    <property type="entry name" value="DNA breaking-rejoining enzymes"/>
    <property type="match status" value="1"/>
</dbReference>
<dbReference type="Proteomes" id="UP000033203">
    <property type="component" value="Unassembled WGS sequence"/>
</dbReference>
<organism evidence="3 4">
    <name type="scientific">Sphingomonas melonis</name>
    <dbReference type="NCBI Taxonomy" id="152682"/>
    <lineage>
        <taxon>Bacteria</taxon>
        <taxon>Pseudomonadati</taxon>
        <taxon>Pseudomonadota</taxon>
        <taxon>Alphaproteobacteria</taxon>
        <taxon>Sphingomonadales</taxon>
        <taxon>Sphingomonadaceae</taxon>
        <taxon>Sphingomonas</taxon>
    </lineage>
</organism>
<sequence length="651" mass="73652">MAGLYRHPKSKMWWFRMVVPERYRLAANKREWKYSLATTDENEARLRHAEKLAEIRRYMAGLDAFEATSVGEHADQIVAKGMVALARANIAHQASFDLHFDMARGIDNVSYGMLKFLSLRVRQGWGGKHAAAAERQCRIMRDTDPEDDRLGFVTELPPRLGSAFPALDHRKLASAQIEAFEEQPSYQGAAFREIARGLLAARDWKAAAFETLLVANAAGEALPSHGVLFEAIAERVLRRLAEHRFSHWPEDAELVLNPMTAAMAAHLVEQDAPAPLTAVPNAPDRSLGALYKLWRDARRLGDGEARKSADEWLLAVRRFEELIGPKPVTAITSGDIRTFRDQCFNLPARVEKSIKKLPAREQIALAAAKKLPTLSAPSVGKQVAAIKALLAVAKEYEWVPVNVAQGIKVDGARHTGTERDHFNDEEMALIYNSRLMTDPDACSDTMFWILFLAPFHGSRPGEHCQLKPTEIVQDDGDWIMRFRADRRPQRGVDGGTMPVRHLKTLQSQRDVPLHWIVLEGGFLDFVAVQQARRSPWLFDDLKPAKYGDRYTYLSQAINRELRRLGITQTDKAFYSTRHSMKREGRRRRIPEMNLAQAAGHATRNTGEAYGQGVPLDILKADMDRLEFRSVHWDAVVHCARARVDRLRERMR</sequence>
<dbReference type="InterPro" id="IPR011010">
    <property type="entry name" value="DNA_brk_join_enz"/>
</dbReference>
<dbReference type="Gene3D" id="1.10.443.10">
    <property type="entry name" value="Intergrase catalytic core"/>
    <property type="match status" value="1"/>
</dbReference>
<evidence type="ECO:0000256" key="1">
    <source>
        <dbReference type="ARBA" id="ARBA00023172"/>
    </source>
</evidence>
<gene>
    <name evidence="3" type="ORF">SR41_04165</name>
</gene>
<protein>
    <recommendedName>
        <fullName evidence="2">DUF6538 domain-containing protein</fullName>
    </recommendedName>
</protein>
<evidence type="ECO:0000259" key="2">
    <source>
        <dbReference type="Pfam" id="PF20172"/>
    </source>
</evidence>
<feature type="domain" description="DUF6538" evidence="2">
    <location>
        <begin position="4"/>
        <end position="60"/>
    </location>
</feature>
<proteinExistence type="predicted"/>
<comment type="caution">
    <text evidence="3">The sequence shown here is derived from an EMBL/GenBank/DDBJ whole genome shotgun (WGS) entry which is preliminary data.</text>
</comment>
<keyword evidence="1" id="KW-0233">DNA recombination</keyword>
<dbReference type="AlphaFoldDB" id="A0A0D1K7H8"/>
<dbReference type="PATRIC" id="fig|1549858.7.peg.3346"/>
<reference evidence="3 4" key="1">
    <citation type="submission" date="2015-01" db="EMBL/GenBank/DDBJ databases">
        <title>Genome of Sphingomonas taxi strain 30a.</title>
        <authorList>
            <person name="Eevers N."/>
            <person name="Van Hamme J."/>
            <person name="Bottos E."/>
            <person name="Weyens N."/>
            <person name="Vangronsveld J."/>
        </authorList>
    </citation>
    <scope>NUCLEOTIDE SEQUENCE [LARGE SCALE GENOMIC DNA]</scope>
    <source>
        <strain evidence="3 4">30a</strain>
    </source>
</reference>
<evidence type="ECO:0000313" key="3">
    <source>
        <dbReference type="EMBL" id="KIU29533.1"/>
    </source>
</evidence>
<dbReference type="GO" id="GO:0006310">
    <property type="term" value="P:DNA recombination"/>
    <property type="evidence" value="ECO:0007669"/>
    <property type="project" value="UniProtKB-KW"/>
</dbReference>
<dbReference type="EMBL" id="JXTP01000017">
    <property type="protein sequence ID" value="KIU29533.1"/>
    <property type="molecule type" value="Genomic_DNA"/>
</dbReference>
<dbReference type="GO" id="GO:0003677">
    <property type="term" value="F:DNA binding"/>
    <property type="evidence" value="ECO:0007669"/>
    <property type="project" value="InterPro"/>
</dbReference>
<name>A0A0D1K7H8_9SPHN</name>